<keyword evidence="5" id="KW-0732">Signal</keyword>
<protein>
    <recommendedName>
        <fullName evidence="6">Ig-like domain-containing protein</fullName>
    </recommendedName>
</protein>
<dbReference type="InterPro" id="IPR013783">
    <property type="entry name" value="Ig-like_fold"/>
</dbReference>
<feature type="signal peptide" evidence="5">
    <location>
        <begin position="1"/>
        <end position="20"/>
    </location>
</feature>
<dbReference type="PROSITE" id="PS50835">
    <property type="entry name" value="IG_LIKE"/>
    <property type="match status" value="2"/>
</dbReference>
<name>A0A401T5G0_CHIPU</name>
<keyword evidence="3" id="KW-1280">Immunoglobulin</keyword>
<evidence type="ECO:0000256" key="2">
    <source>
        <dbReference type="ARBA" id="ARBA00023130"/>
    </source>
</evidence>
<keyword evidence="4" id="KW-1133">Transmembrane helix</keyword>
<dbReference type="OMA" id="WIANYED"/>
<comment type="caution">
    <text evidence="7">The sequence shown here is derived from an EMBL/GenBank/DDBJ whole genome shotgun (WGS) entry which is preliminary data.</text>
</comment>
<sequence length="276" mass="30679">MIVSTLFLSLLLTFLSCVQSEVVLTQPEAETGRPAGSLKLTCKTSGFDLSSSYMHWVRQVPGQGLEWLVYYYTSSSNNYAPAIYASKDTSKNIFTLDMGNLKIKDTAIYSCAMQWSGYFDYWGQGTMVTVTSETPSPPKLYGLVSSCQEHNTSSEIFGCLVVDYSTDVTKVTWKKGVELIRTGLKTYPSVRNKKGTDTLSSQLTLPESAVDCPSKIYCEVQHSGSQKSKEMSCLDCTWIANYEDDNSIIWTTASNFITLFFLSIFYSAAVTLVKVK</sequence>
<dbReference type="Gene3D" id="2.60.40.10">
    <property type="entry name" value="Immunoglobulins"/>
    <property type="match status" value="2"/>
</dbReference>
<keyword evidence="8" id="KW-1185">Reference proteome</keyword>
<dbReference type="PANTHER" id="PTHR23266">
    <property type="entry name" value="IMMUNOGLOBULIN HEAVY CHAIN"/>
    <property type="match status" value="1"/>
</dbReference>
<dbReference type="GO" id="GO:0002250">
    <property type="term" value="P:adaptive immune response"/>
    <property type="evidence" value="ECO:0007669"/>
    <property type="project" value="UniProtKB-KW"/>
</dbReference>
<dbReference type="InterPro" id="IPR013106">
    <property type="entry name" value="Ig_V-set"/>
</dbReference>
<dbReference type="InterPro" id="IPR003599">
    <property type="entry name" value="Ig_sub"/>
</dbReference>
<proteinExistence type="predicted"/>
<dbReference type="InterPro" id="IPR007110">
    <property type="entry name" value="Ig-like_dom"/>
</dbReference>
<dbReference type="SMART" id="SM00409">
    <property type="entry name" value="IG"/>
    <property type="match status" value="1"/>
</dbReference>
<keyword evidence="4" id="KW-0472">Membrane</keyword>
<reference evidence="7 8" key="1">
    <citation type="journal article" date="2018" name="Nat. Ecol. Evol.">
        <title>Shark genomes provide insights into elasmobranch evolution and the origin of vertebrates.</title>
        <authorList>
            <person name="Hara Y"/>
            <person name="Yamaguchi K"/>
            <person name="Onimaru K"/>
            <person name="Kadota M"/>
            <person name="Koyanagi M"/>
            <person name="Keeley SD"/>
            <person name="Tatsumi K"/>
            <person name="Tanaka K"/>
            <person name="Motone F"/>
            <person name="Kageyama Y"/>
            <person name="Nozu R"/>
            <person name="Adachi N"/>
            <person name="Nishimura O"/>
            <person name="Nakagawa R"/>
            <person name="Tanegashima C"/>
            <person name="Kiyatake I"/>
            <person name="Matsumoto R"/>
            <person name="Murakumo K"/>
            <person name="Nishida K"/>
            <person name="Terakita A"/>
            <person name="Kuratani S"/>
            <person name="Sato K"/>
            <person name="Hyodo S Kuraku.S."/>
        </authorList>
    </citation>
    <scope>NUCLEOTIDE SEQUENCE [LARGE SCALE GENOMIC DNA]</scope>
</reference>
<dbReference type="GO" id="GO:0005576">
    <property type="term" value="C:extracellular region"/>
    <property type="evidence" value="ECO:0007669"/>
    <property type="project" value="UniProtKB-ARBA"/>
</dbReference>
<dbReference type="InterPro" id="IPR036179">
    <property type="entry name" value="Ig-like_dom_sf"/>
</dbReference>
<evidence type="ECO:0000313" key="7">
    <source>
        <dbReference type="EMBL" id="GCC37862.1"/>
    </source>
</evidence>
<dbReference type="InterPro" id="IPR050199">
    <property type="entry name" value="IgHV"/>
</dbReference>
<dbReference type="AlphaFoldDB" id="A0A401T5G0"/>
<dbReference type="GO" id="GO:0019814">
    <property type="term" value="C:immunoglobulin complex"/>
    <property type="evidence" value="ECO:0007669"/>
    <property type="project" value="UniProtKB-KW"/>
</dbReference>
<feature type="domain" description="Ig-like" evidence="6">
    <location>
        <begin position="138"/>
        <end position="232"/>
    </location>
</feature>
<accession>A0A401T5G0</accession>
<dbReference type="EMBL" id="BEZZ01001072">
    <property type="protein sequence ID" value="GCC37862.1"/>
    <property type="molecule type" value="Genomic_DNA"/>
</dbReference>
<dbReference type="Pfam" id="PF07686">
    <property type="entry name" value="V-set"/>
    <property type="match status" value="1"/>
</dbReference>
<evidence type="ECO:0000256" key="1">
    <source>
        <dbReference type="ARBA" id="ARBA00022859"/>
    </source>
</evidence>
<evidence type="ECO:0000256" key="5">
    <source>
        <dbReference type="SAM" id="SignalP"/>
    </source>
</evidence>
<dbReference type="Proteomes" id="UP000287033">
    <property type="component" value="Unassembled WGS sequence"/>
</dbReference>
<evidence type="ECO:0000256" key="3">
    <source>
        <dbReference type="ARBA" id="ARBA00043265"/>
    </source>
</evidence>
<dbReference type="SMART" id="SM00407">
    <property type="entry name" value="IGc1"/>
    <property type="match status" value="1"/>
</dbReference>
<keyword evidence="4" id="KW-0812">Transmembrane</keyword>
<evidence type="ECO:0000313" key="8">
    <source>
        <dbReference type="Proteomes" id="UP000287033"/>
    </source>
</evidence>
<dbReference type="Pfam" id="PF07654">
    <property type="entry name" value="C1-set"/>
    <property type="match status" value="1"/>
</dbReference>
<feature type="domain" description="Ig-like" evidence="6">
    <location>
        <begin position="20"/>
        <end position="131"/>
    </location>
</feature>
<dbReference type="InterPro" id="IPR003597">
    <property type="entry name" value="Ig_C1-set"/>
</dbReference>
<keyword evidence="2" id="KW-1064">Adaptive immunity</keyword>
<feature type="chain" id="PRO_5019010197" description="Ig-like domain-containing protein" evidence="5">
    <location>
        <begin position="21"/>
        <end position="276"/>
    </location>
</feature>
<gene>
    <name evidence="7" type="ORF">chiPu_0016370</name>
</gene>
<dbReference type="SUPFAM" id="SSF48726">
    <property type="entry name" value="Immunoglobulin"/>
    <property type="match status" value="2"/>
</dbReference>
<dbReference type="OrthoDB" id="9945861at2759"/>
<feature type="transmembrane region" description="Helical" evidence="4">
    <location>
        <begin position="256"/>
        <end position="275"/>
    </location>
</feature>
<dbReference type="SMART" id="SM00406">
    <property type="entry name" value="IGv"/>
    <property type="match status" value="1"/>
</dbReference>
<keyword evidence="1" id="KW-0391">Immunity</keyword>
<organism evidence="7 8">
    <name type="scientific">Chiloscyllium punctatum</name>
    <name type="common">Brownbanded bambooshark</name>
    <name type="synonym">Hemiscyllium punctatum</name>
    <dbReference type="NCBI Taxonomy" id="137246"/>
    <lineage>
        <taxon>Eukaryota</taxon>
        <taxon>Metazoa</taxon>
        <taxon>Chordata</taxon>
        <taxon>Craniata</taxon>
        <taxon>Vertebrata</taxon>
        <taxon>Chondrichthyes</taxon>
        <taxon>Elasmobranchii</taxon>
        <taxon>Galeomorphii</taxon>
        <taxon>Galeoidea</taxon>
        <taxon>Orectolobiformes</taxon>
        <taxon>Hemiscylliidae</taxon>
        <taxon>Chiloscyllium</taxon>
    </lineage>
</organism>
<evidence type="ECO:0000256" key="4">
    <source>
        <dbReference type="SAM" id="Phobius"/>
    </source>
</evidence>
<evidence type="ECO:0000259" key="6">
    <source>
        <dbReference type="PROSITE" id="PS50835"/>
    </source>
</evidence>